<dbReference type="Proteomes" id="UP000295252">
    <property type="component" value="Unassembled WGS sequence"/>
</dbReference>
<dbReference type="AlphaFoldDB" id="A0A068VIM6"/>
<accession>A0A068VIM6</accession>
<evidence type="ECO:0000313" key="3">
    <source>
        <dbReference type="Proteomes" id="UP000295252"/>
    </source>
</evidence>
<feature type="transmembrane region" description="Helical" evidence="1">
    <location>
        <begin position="48"/>
        <end position="68"/>
    </location>
</feature>
<sequence length="69" mass="7443">MATFMPTGGSMKINEMYIFKSLHLNKTQGDGSSSSFSHSLIARGCVRFAATFMIIGLGMVQVTIHIGLC</sequence>
<gene>
    <name evidence="2" type="ORF">GSCOC_T00007981001</name>
</gene>
<dbReference type="InParanoid" id="A0A068VIM6"/>
<keyword evidence="3" id="KW-1185">Reference proteome</keyword>
<dbReference type="Gramene" id="CDP20556">
    <property type="protein sequence ID" value="CDP20556"/>
    <property type="gene ID" value="GSCOC_T00007981001"/>
</dbReference>
<keyword evidence="1" id="KW-1133">Transmembrane helix</keyword>
<organism evidence="2 3">
    <name type="scientific">Coffea canephora</name>
    <name type="common">Robusta coffee</name>
    <dbReference type="NCBI Taxonomy" id="49390"/>
    <lineage>
        <taxon>Eukaryota</taxon>
        <taxon>Viridiplantae</taxon>
        <taxon>Streptophyta</taxon>
        <taxon>Embryophyta</taxon>
        <taxon>Tracheophyta</taxon>
        <taxon>Spermatophyta</taxon>
        <taxon>Magnoliopsida</taxon>
        <taxon>eudicotyledons</taxon>
        <taxon>Gunneridae</taxon>
        <taxon>Pentapetalae</taxon>
        <taxon>asterids</taxon>
        <taxon>lamiids</taxon>
        <taxon>Gentianales</taxon>
        <taxon>Rubiaceae</taxon>
        <taxon>Ixoroideae</taxon>
        <taxon>Gardenieae complex</taxon>
        <taxon>Bertiereae - Coffeeae clade</taxon>
        <taxon>Coffeeae</taxon>
        <taxon>Coffea</taxon>
    </lineage>
</organism>
<keyword evidence="1" id="KW-0812">Transmembrane</keyword>
<evidence type="ECO:0000313" key="2">
    <source>
        <dbReference type="EMBL" id="CDP20556.1"/>
    </source>
</evidence>
<name>A0A068VIM6_COFCA</name>
<reference evidence="3" key="1">
    <citation type="journal article" date="2014" name="Science">
        <title>The coffee genome provides insight into the convergent evolution of caffeine biosynthesis.</title>
        <authorList>
            <person name="Denoeud F."/>
            <person name="Carretero-Paulet L."/>
            <person name="Dereeper A."/>
            <person name="Droc G."/>
            <person name="Guyot R."/>
            <person name="Pietrella M."/>
            <person name="Zheng C."/>
            <person name="Alberti A."/>
            <person name="Anthony F."/>
            <person name="Aprea G."/>
            <person name="Aury J.M."/>
            <person name="Bento P."/>
            <person name="Bernard M."/>
            <person name="Bocs S."/>
            <person name="Campa C."/>
            <person name="Cenci A."/>
            <person name="Combes M.C."/>
            <person name="Crouzillat D."/>
            <person name="Da Silva C."/>
            <person name="Daddiego L."/>
            <person name="De Bellis F."/>
            <person name="Dussert S."/>
            <person name="Garsmeur O."/>
            <person name="Gayraud T."/>
            <person name="Guignon V."/>
            <person name="Jahn K."/>
            <person name="Jamilloux V."/>
            <person name="Joet T."/>
            <person name="Labadie K."/>
            <person name="Lan T."/>
            <person name="Leclercq J."/>
            <person name="Lepelley M."/>
            <person name="Leroy T."/>
            <person name="Li L.T."/>
            <person name="Librado P."/>
            <person name="Lopez L."/>
            <person name="Munoz A."/>
            <person name="Noel B."/>
            <person name="Pallavicini A."/>
            <person name="Perrotta G."/>
            <person name="Poncet V."/>
            <person name="Pot D."/>
            <person name="Priyono X."/>
            <person name="Rigoreau M."/>
            <person name="Rouard M."/>
            <person name="Rozas J."/>
            <person name="Tranchant-Dubreuil C."/>
            <person name="VanBuren R."/>
            <person name="Zhang Q."/>
            <person name="Andrade A.C."/>
            <person name="Argout X."/>
            <person name="Bertrand B."/>
            <person name="de Kochko A."/>
            <person name="Graziosi G."/>
            <person name="Henry R.J."/>
            <person name="Jayarama X."/>
            <person name="Ming R."/>
            <person name="Nagai C."/>
            <person name="Rounsley S."/>
            <person name="Sankoff D."/>
            <person name="Giuliano G."/>
            <person name="Albert V.A."/>
            <person name="Wincker P."/>
            <person name="Lashermes P."/>
        </authorList>
    </citation>
    <scope>NUCLEOTIDE SEQUENCE [LARGE SCALE GENOMIC DNA]</scope>
    <source>
        <strain evidence="3">cv. DH200-94</strain>
    </source>
</reference>
<protein>
    <submittedName>
        <fullName evidence="2">DH200=94 genomic scaffold, scaffold_1356</fullName>
    </submittedName>
</protein>
<dbReference type="EMBL" id="HG740440">
    <property type="protein sequence ID" value="CDP20556.1"/>
    <property type="molecule type" value="Genomic_DNA"/>
</dbReference>
<evidence type="ECO:0000256" key="1">
    <source>
        <dbReference type="SAM" id="Phobius"/>
    </source>
</evidence>
<proteinExistence type="predicted"/>
<keyword evidence="1" id="KW-0472">Membrane</keyword>